<organism evidence="1 2">
    <name type="scientific">Trifolium pratense</name>
    <name type="common">Red clover</name>
    <dbReference type="NCBI Taxonomy" id="57577"/>
    <lineage>
        <taxon>Eukaryota</taxon>
        <taxon>Viridiplantae</taxon>
        <taxon>Streptophyta</taxon>
        <taxon>Embryophyta</taxon>
        <taxon>Tracheophyta</taxon>
        <taxon>Spermatophyta</taxon>
        <taxon>Magnoliopsida</taxon>
        <taxon>eudicotyledons</taxon>
        <taxon>Gunneridae</taxon>
        <taxon>Pentapetalae</taxon>
        <taxon>rosids</taxon>
        <taxon>fabids</taxon>
        <taxon>Fabales</taxon>
        <taxon>Fabaceae</taxon>
        <taxon>Papilionoideae</taxon>
        <taxon>50 kb inversion clade</taxon>
        <taxon>NPAAA clade</taxon>
        <taxon>Hologalegina</taxon>
        <taxon>IRL clade</taxon>
        <taxon>Trifolieae</taxon>
        <taxon>Trifolium</taxon>
    </lineage>
</organism>
<dbReference type="EMBL" id="ASHM01156397">
    <property type="protein sequence ID" value="PNX63574.1"/>
    <property type="molecule type" value="Genomic_DNA"/>
</dbReference>
<protein>
    <submittedName>
        <fullName evidence="1">Uncharacterized protein</fullName>
    </submittedName>
</protein>
<reference evidence="1 2" key="1">
    <citation type="journal article" date="2014" name="Am. J. Bot.">
        <title>Genome assembly and annotation for red clover (Trifolium pratense; Fabaceae).</title>
        <authorList>
            <person name="Istvanek J."/>
            <person name="Jaros M."/>
            <person name="Krenek A."/>
            <person name="Repkova J."/>
        </authorList>
    </citation>
    <scope>NUCLEOTIDE SEQUENCE [LARGE SCALE GENOMIC DNA]</scope>
    <source>
        <strain evidence="2">cv. Tatra</strain>
        <tissue evidence="1">Young leaves</tissue>
    </source>
</reference>
<gene>
    <name evidence="1" type="ORF">L195_g061695</name>
</gene>
<comment type="caution">
    <text evidence="1">The sequence shown here is derived from an EMBL/GenBank/DDBJ whole genome shotgun (WGS) entry which is preliminary data.</text>
</comment>
<reference evidence="1 2" key="2">
    <citation type="journal article" date="2017" name="Front. Plant Sci.">
        <title>Gene Classification and Mining of Molecular Markers Useful in Red Clover (Trifolium pratense) Breeding.</title>
        <authorList>
            <person name="Istvanek J."/>
            <person name="Dluhosova J."/>
            <person name="Dluhos P."/>
            <person name="Patkova L."/>
            <person name="Nedelnik J."/>
            <person name="Repkova J."/>
        </authorList>
    </citation>
    <scope>NUCLEOTIDE SEQUENCE [LARGE SCALE GENOMIC DNA]</scope>
    <source>
        <strain evidence="2">cv. Tatra</strain>
        <tissue evidence="1">Young leaves</tissue>
    </source>
</reference>
<name>A0A2K3KBC9_TRIPR</name>
<dbReference type="AlphaFoldDB" id="A0A2K3KBC9"/>
<feature type="non-terminal residue" evidence="1">
    <location>
        <position position="1"/>
    </location>
</feature>
<evidence type="ECO:0000313" key="1">
    <source>
        <dbReference type="EMBL" id="PNX63574.1"/>
    </source>
</evidence>
<accession>A0A2K3KBC9</accession>
<dbReference type="Proteomes" id="UP000236291">
    <property type="component" value="Unassembled WGS sequence"/>
</dbReference>
<evidence type="ECO:0000313" key="2">
    <source>
        <dbReference type="Proteomes" id="UP000236291"/>
    </source>
</evidence>
<sequence>SQIMQIQQKLSLYWSTLKEAEENEVKINEDDDVTVDSTIFQLRMGFLKDVTLLIKEVIAAHSYVIEIKFLLKEILELMTKKLV</sequence>
<proteinExistence type="predicted"/>